<dbReference type="KEGG" id="vde:111252505"/>
<dbReference type="EnsemblMetazoa" id="XM_022810542">
    <property type="protein sequence ID" value="XP_022666277"/>
    <property type="gene ID" value="LOC111252505"/>
</dbReference>
<dbReference type="EnsemblMetazoa" id="XM_022810539">
    <property type="protein sequence ID" value="XP_022666274"/>
    <property type="gene ID" value="LOC111252505"/>
</dbReference>
<dbReference type="OrthoDB" id="21589at2759"/>
<dbReference type="PANTHER" id="PTHR12943">
    <property type="entry name" value="HOMOCYSTEINE-RESPONSIVE ENDOPLASMIC RETICULUM-RESIDENT UNIQUITIN-LIKE DOMAIN HERPUD PROTEIN FAMILY MEMBER"/>
    <property type="match status" value="1"/>
</dbReference>
<dbReference type="Gene3D" id="3.10.20.90">
    <property type="entry name" value="Phosphatidylinositol 3-kinase Catalytic Subunit, Chain A, domain 1"/>
    <property type="match status" value="1"/>
</dbReference>
<dbReference type="RefSeq" id="XP_022666276.1">
    <property type="nucleotide sequence ID" value="XM_022810541.1"/>
</dbReference>
<dbReference type="InParanoid" id="A0A7M7KI04"/>
<dbReference type="RefSeq" id="XP_022666275.1">
    <property type="nucleotide sequence ID" value="XM_022810540.1"/>
</dbReference>
<comment type="subcellular location">
    <subcellularLocation>
        <location evidence="1">Membrane</location>
    </subcellularLocation>
</comment>
<reference evidence="8" key="1">
    <citation type="submission" date="2021-01" db="UniProtKB">
        <authorList>
            <consortium name="EnsemblMetazoa"/>
        </authorList>
    </citation>
    <scope>IDENTIFICATION</scope>
</reference>
<dbReference type="EnsemblMetazoa" id="XM_022810543">
    <property type="protein sequence ID" value="XP_022666278"/>
    <property type="gene ID" value="LOC111252505"/>
</dbReference>
<evidence type="ECO:0000256" key="2">
    <source>
        <dbReference type="ARBA" id="ARBA00022692"/>
    </source>
</evidence>
<keyword evidence="9" id="KW-1185">Reference proteome</keyword>
<feature type="region of interest" description="Disordered" evidence="6">
    <location>
        <begin position="101"/>
        <end position="128"/>
    </location>
</feature>
<dbReference type="RefSeq" id="XP_022666272.1">
    <property type="nucleotide sequence ID" value="XM_022810537.1"/>
</dbReference>
<evidence type="ECO:0000259" key="7">
    <source>
        <dbReference type="PROSITE" id="PS50053"/>
    </source>
</evidence>
<dbReference type="SUPFAM" id="SSF54236">
    <property type="entry name" value="Ubiquitin-like"/>
    <property type="match status" value="1"/>
</dbReference>
<dbReference type="GO" id="GO:0030968">
    <property type="term" value="P:endoplasmic reticulum unfolded protein response"/>
    <property type="evidence" value="ECO:0007669"/>
    <property type="project" value="TreeGrafter"/>
</dbReference>
<dbReference type="EnsemblMetazoa" id="XM_022810544">
    <property type="protein sequence ID" value="XP_022666279"/>
    <property type="gene ID" value="LOC111252505"/>
</dbReference>
<dbReference type="EnsemblMetazoa" id="XM_022810537">
    <property type="protein sequence ID" value="XP_022666272"/>
    <property type="gene ID" value="LOC111252505"/>
</dbReference>
<evidence type="ECO:0000256" key="3">
    <source>
        <dbReference type="ARBA" id="ARBA00022989"/>
    </source>
</evidence>
<feature type="region of interest" description="Disordered" evidence="6">
    <location>
        <begin position="344"/>
        <end position="380"/>
    </location>
</feature>
<dbReference type="Proteomes" id="UP000594260">
    <property type="component" value="Unplaced"/>
</dbReference>
<evidence type="ECO:0000256" key="6">
    <source>
        <dbReference type="SAM" id="MobiDB-lite"/>
    </source>
</evidence>
<dbReference type="GO" id="GO:0016020">
    <property type="term" value="C:membrane"/>
    <property type="evidence" value="ECO:0007669"/>
    <property type="project" value="UniProtKB-SubCell"/>
</dbReference>
<dbReference type="InterPro" id="IPR000626">
    <property type="entry name" value="Ubiquitin-like_dom"/>
</dbReference>
<evidence type="ECO:0000313" key="9">
    <source>
        <dbReference type="Proteomes" id="UP000594260"/>
    </source>
</evidence>
<proteinExistence type="predicted"/>
<feature type="compositionally biased region" description="Low complexity" evidence="6">
    <location>
        <begin position="249"/>
        <end position="272"/>
    </location>
</feature>
<dbReference type="RefSeq" id="XP_022666279.1">
    <property type="nucleotide sequence ID" value="XM_022810544.1"/>
</dbReference>
<dbReference type="FunCoup" id="A0A7M7KI04">
    <property type="interactions" value="779"/>
</dbReference>
<keyword evidence="3" id="KW-1133">Transmembrane helix</keyword>
<dbReference type="SMART" id="SM00213">
    <property type="entry name" value="UBQ"/>
    <property type="match status" value="1"/>
</dbReference>
<dbReference type="OMA" id="YMQLMAA"/>
<feature type="region of interest" description="Disordered" evidence="6">
    <location>
        <begin position="418"/>
        <end position="442"/>
    </location>
</feature>
<dbReference type="AlphaFoldDB" id="A0A7M7KI04"/>
<dbReference type="RefSeq" id="XP_022666277.1">
    <property type="nucleotide sequence ID" value="XM_022810542.1"/>
</dbReference>
<feature type="compositionally biased region" description="Polar residues" evidence="6">
    <location>
        <begin position="103"/>
        <end position="128"/>
    </location>
</feature>
<keyword evidence="5" id="KW-0834">Unfolded protein response</keyword>
<accession>A0A7M7KI04</accession>
<dbReference type="FunFam" id="3.10.20.90:FF:000046">
    <property type="entry name" value="Homocysteine-responsive endoplasmic reticulum-resident ubiquitin-like domain member 2 protein"/>
    <property type="match status" value="1"/>
</dbReference>
<keyword evidence="2" id="KW-0812">Transmembrane</keyword>
<dbReference type="InterPro" id="IPR029071">
    <property type="entry name" value="Ubiquitin-like_domsf"/>
</dbReference>
<protein>
    <recommendedName>
        <fullName evidence="7">Ubiquitin-like domain-containing protein</fullName>
    </recommendedName>
</protein>
<dbReference type="Pfam" id="PF00240">
    <property type="entry name" value="ubiquitin"/>
    <property type="match status" value="1"/>
</dbReference>
<dbReference type="CTD" id="34065"/>
<evidence type="ECO:0000256" key="1">
    <source>
        <dbReference type="ARBA" id="ARBA00004370"/>
    </source>
</evidence>
<dbReference type="EnsemblMetazoa" id="XM_022810541">
    <property type="protein sequence ID" value="XP_022666276"/>
    <property type="gene ID" value="LOC111252505"/>
</dbReference>
<dbReference type="RefSeq" id="XP_022666273.1">
    <property type="nucleotide sequence ID" value="XM_022810538.1"/>
</dbReference>
<dbReference type="RefSeq" id="XP_022666278.1">
    <property type="nucleotide sequence ID" value="XM_022810543.1"/>
</dbReference>
<organism evidence="8 9">
    <name type="scientific">Varroa destructor</name>
    <name type="common">Honeybee mite</name>
    <dbReference type="NCBI Taxonomy" id="109461"/>
    <lineage>
        <taxon>Eukaryota</taxon>
        <taxon>Metazoa</taxon>
        <taxon>Ecdysozoa</taxon>
        <taxon>Arthropoda</taxon>
        <taxon>Chelicerata</taxon>
        <taxon>Arachnida</taxon>
        <taxon>Acari</taxon>
        <taxon>Parasitiformes</taxon>
        <taxon>Mesostigmata</taxon>
        <taxon>Gamasina</taxon>
        <taxon>Dermanyssoidea</taxon>
        <taxon>Varroidae</taxon>
        <taxon>Varroa</taxon>
    </lineage>
</organism>
<feature type="region of interest" description="Disordered" evidence="6">
    <location>
        <begin position="249"/>
        <end position="274"/>
    </location>
</feature>
<keyword evidence="4" id="KW-0472">Membrane</keyword>
<evidence type="ECO:0000256" key="4">
    <source>
        <dbReference type="ARBA" id="ARBA00023136"/>
    </source>
</evidence>
<dbReference type="RefSeq" id="XP_022666274.1">
    <property type="nucleotide sequence ID" value="XM_022810539.1"/>
</dbReference>
<evidence type="ECO:0000313" key="8">
    <source>
        <dbReference type="EnsemblMetazoa" id="XP_022666276"/>
    </source>
</evidence>
<evidence type="ECO:0000256" key="5">
    <source>
        <dbReference type="ARBA" id="ARBA00023230"/>
    </source>
</evidence>
<dbReference type="PANTHER" id="PTHR12943:SF27">
    <property type="entry name" value="HOMOCYSTEINE-INDUCED ENDOPLASMIC RETICULUM PROTEIN, ISOFORM A"/>
    <property type="match status" value="1"/>
</dbReference>
<name>A0A7M7KI04_VARDE</name>
<dbReference type="PROSITE" id="PS50053">
    <property type="entry name" value="UBIQUITIN_2"/>
    <property type="match status" value="1"/>
</dbReference>
<dbReference type="EnsemblMetazoa" id="XM_022810538">
    <property type="protein sequence ID" value="XP_022666273"/>
    <property type="gene ID" value="LOC111252505"/>
</dbReference>
<dbReference type="GeneID" id="111252505"/>
<dbReference type="CDD" id="cd01790">
    <property type="entry name" value="Ubl_HERP"/>
    <property type="match status" value="1"/>
</dbReference>
<dbReference type="InterPro" id="IPR039751">
    <property type="entry name" value="HERPUD1/2"/>
</dbReference>
<feature type="domain" description="Ubiquitin-like" evidence="7">
    <location>
        <begin position="21"/>
        <end position="104"/>
    </location>
</feature>
<dbReference type="EnsemblMetazoa" id="XM_022810540">
    <property type="protein sequence ID" value="XP_022666275"/>
    <property type="gene ID" value="LOC111252505"/>
</dbReference>
<sequence>MPDPPSSLATTSESSAGDDYLVVVVRAPNQETQDFRVECPQTWSVLRLKLHLQQSYQGNPVPADQKLIYSGQLLEDNLLLREILRQDGSCSQHTVHLVCRPPQGTSLNDNTSGSRSRSSVPGQHVSNESIQEQVLATTGVAAEGVNELRYRGPMIQYEMESLRPDVYSAHVLALQNLYAQYYQQLVAHQQAIILGSSPAPSIRYSFNPHAFQLGQQQQHLLAQIAAAASGASQVTLNNNVNNVTGIQQQLNNNNNQNNNNNNNNNGNNVNNQRANDEDANVWGAGNANRDWLDVMYVAIRAAVFATFVYFYSSLERFVLVTGLGMLLYLYQQGLLALPNIQPQAPQPQAAAPQQPVVVAPAQAQQQQAAANPPQQPAADVQAAPLVADRDGAHVENNNPAAAQQQREDIERLQAAMDGENPRAMGGDGPAVAAASNATPPQSPLAAAASLLHAFLVSLIPDNNNAPQQ</sequence>